<evidence type="ECO:0000256" key="1">
    <source>
        <dbReference type="SAM" id="MobiDB-lite"/>
    </source>
</evidence>
<sequence length="223" mass="23306">MDAGAVGEGESGCTVLSSVYVLGTVPLAAQRVMRFWGGPGSFGDNTPQAIAPVAISTSARPGGSTSRASSDAGAPHGGVPPRPLASCRGRARRRGGSQGSSPRSSVLVACFPAVTRRFWTPTRRDARISSMEGCREKPWAHGICGAVEGYMDLHRGLPTSSLPPRLQEGGKDVPLDRLPSPQGQYMPWDAEAACGNPKLSPRTTDGVWRVTLRAGLAGPEETS</sequence>
<proteinExistence type="predicted"/>
<keyword evidence="3" id="KW-1185">Reference proteome</keyword>
<evidence type="ECO:0000313" key="2">
    <source>
        <dbReference type="EMBL" id="KAG9228743.1"/>
    </source>
</evidence>
<gene>
    <name evidence="2" type="ORF">BJ875DRAFT_446597</name>
</gene>
<dbReference type="Proteomes" id="UP000824998">
    <property type="component" value="Unassembled WGS sequence"/>
</dbReference>
<dbReference type="EMBL" id="MU251868">
    <property type="protein sequence ID" value="KAG9228743.1"/>
    <property type="molecule type" value="Genomic_DNA"/>
</dbReference>
<comment type="caution">
    <text evidence="2">The sequence shown here is derived from an EMBL/GenBank/DDBJ whole genome shotgun (WGS) entry which is preliminary data.</text>
</comment>
<feature type="compositionally biased region" description="Polar residues" evidence="1">
    <location>
        <begin position="57"/>
        <end position="69"/>
    </location>
</feature>
<feature type="region of interest" description="Disordered" evidence="1">
    <location>
        <begin position="57"/>
        <end position="104"/>
    </location>
</feature>
<evidence type="ECO:0000313" key="3">
    <source>
        <dbReference type="Proteomes" id="UP000824998"/>
    </source>
</evidence>
<accession>A0A9P7Y7D1</accession>
<reference evidence="2" key="1">
    <citation type="journal article" date="2021" name="IMA Fungus">
        <title>Genomic characterization of three marine fungi, including Emericellopsis atlantica sp. nov. with signatures of a generalist lifestyle and marine biomass degradation.</title>
        <authorList>
            <person name="Hagestad O.C."/>
            <person name="Hou L."/>
            <person name="Andersen J.H."/>
            <person name="Hansen E.H."/>
            <person name="Altermark B."/>
            <person name="Li C."/>
            <person name="Kuhnert E."/>
            <person name="Cox R.J."/>
            <person name="Crous P.W."/>
            <person name="Spatafora J.W."/>
            <person name="Lail K."/>
            <person name="Amirebrahimi M."/>
            <person name="Lipzen A."/>
            <person name="Pangilinan J."/>
            <person name="Andreopoulos W."/>
            <person name="Hayes R.D."/>
            <person name="Ng V."/>
            <person name="Grigoriev I.V."/>
            <person name="Jackson S.A."/>
            <person name="Sutton T.D.S."/>
            <person name="Dobson A.D.W."/>
            <person name="Rama T."/>
        </authorList>
    </citation>
    <scope>NUCLEOTIDE SEQUENCE</scope>
    <source>
        <strain evidence="2">TRa018bII</strain>
    </source>
</reference>
<protein>
    <submittedName>
        <fullName evidence="2">Uncharacterized protein</fullName>
    </submittedName>
</protein>
<name>A0A9P7Y7D1_9HELO</name>
<dbReference type="AlphaFoldDB" id="A0A9P7Y7D1"/>
<organism evidence="2 3">
    <name type="scientific">Amylocarpus encephaloides</name>
    <dbReference type="NCBI Taxonomy" id="45428"/>
    <lineage>
        <taxon>Eukaryota</taxon>
        <taxon>Fungi</taxon>
        <taxon>Dikarya</taxon>
        <taxon>Ascomycota</taxon>
        <taxon>Pezizomycotina</taxon>
        <taxon>Leotiomycetes</taxon>
        <taxon>Helotiales</taxon>
        <taxon>Helotiales incertae sedis</taxon>
        <taxon>Amylocarpus</taxon>
    </lineage>
</organism>